<protein>
    <submittedName>
        <fullName evidence="1">Uncharacterized protein</fullName>
    </submittedName>
</protein>
<evidence type="ECO:0000313" key="2">
    <source>
        <dbReference type="Proteomes" id="UP000814140"/>
    </source>
</evidence>
<comment type="caution">
    <text evidence="1">The sequence shown here is derived from an EMBL/GenBank/DDBJ whole genome shotgun (WGS) entry which is preliminary data.</text>
</comment>
<reference evidence="1" key="1">
    <citation type="submission" date="2021-03" db="EMBL/GenBank/DDBJ databases">
        <authorList>
            <consortium name="DOE Joint Genome Institute"/>
            <person name="Ahrendt S."/>
            <person name="Looney B.P."/>
            <person name="Miyauchi S."/>
            <person name="Morin E."/>
            <person name="Drula E."/>
            <person name="Courty P.E."/>
            <person name="Chicoki N."/>
            <person name="Fauchery L."/>
            <person name="Kohler A."/>
            <person name="Kuo A."/>
            <person name="Labutti K."/>
            <person name="Pangilinan J."/>
            <person name="Lipzen A."/>
            <person name="Riley R."/>
            <person name="Andreopoulos W."/>
            <person name="He G."/>
            <person name="Johnson J."/>
            <person name="Barry K.W."/>
            <person name="Grigoriev I.V."/>
            <person name="Nagy L."/>
            <person name="Hibbett D."/>
            <person name="Henrissat B."/>
            <person name="Matheny P.B."/>
            <person name="Labbe J."/>
            <person name="Martin F."/>
        </authorList>
    </citation>
    <scope>NUCLEOTIDE SEQUENCE</scope>
    <source>
        <strain evidence="1">HHB10654</strain>
    </source>
</reference>
<keyword evidence="2" id="KW-1185">Reference proteome</keyword>
<name>A0ACB8SNR8_9AGAM</name>
<dbReference type="Proteomes" id="UP000814140">
    <property type="component" value="Unassembled WGS sequence"/>
</dbReference>
<sequence length="466" mass="51778">MELDAFPWAKDPFSMYPVQTVSLGRRKCIVSRVEGIFVHVSNFPDNDEIVDLAFDNFLRKITSIMEIQPAPILESLTLVKRRDYDTQTVLFGNAVPLKLQHVNLYGLRVPLDLPLLQAPLTSLELRECVIWETYAEMLDTLRVLPSLQSLIVEHEFPRRPDPHPPKSNSVALPCLRNLEIIAEFTDTKDLLDRLSFPVDVSLIVSIALGNPAEDADGWDYLAESLLAHIPDEIYDSLRFEALSISPYAAGYDNDIPVNGFIFHPSFPRPLQNTIGSPSPLPTLGHKIYWSDGPGTEYLPLILKTFILGIESLSALTVGHDGFTPEVWTSIADQVGTVGHITVTNPAAALGLFRALTSRPVPLFQRLRTLCFEQMSLVDGGSAVDEYAEDGRLPDERILPGLTVELLGVLMSRAAVGLGIQRVVVKLCDVDTVTIAALQRGPVHEVEWDGDTRGFSSHVMRERENRI</sequence>
<organism evidence="1 2">
    <name type="scientific">Artomyces pyxidatus</name>
    <dbReference type="NCBI Taxonomy" id="48021"/>
    <lineage>
        <taxon>Eukaryota</taxon>
        <taxon>Fungi</taxon>
        <taxon>Dikarya</taxon>
        <taxon>Basidiomycota</taxon>
        <taxon>Agaricomycotina</taxon>
        <taxon>Agaricomycetes</taxon>
        <taxon>Russulales</taxon>
        <taxon>Auriscalpiaceae</taxon>
        <taxon>Artomyces</taxon>
    </lineage>
</organism>
<dbReference type="EMBL" id="MU277238">
    <property type="protein sequence ID" value="KAI0058209.1"/>
    <property type="molecule type" value="Genomic_DNA"/>
</dbReference>
<proteinExistence type="predicted"/>
<gene>
    <name evidence="1" type="ORF">BV25DRAFT_1307776</name>
</gene>
<evidence type="ECO:0000313" key="1">
    <source>
        <dbReference type="EMBL" id="KAI0058209.1"/>
    </source>
</evidence>
<accession>A0ACB8SNR8</accession>
<reference evidence="1" key="2">
    <citation type="journal article" date="2022" name="New Phytol.">
        <title>Evolutionary transition to the ectomycorrhizal habit in the genomes of a hyperdiverse lineage of mushroom-forming fungi.</title>
        <authorList>
            <person name="Looney B."/>
            <person name="Miyauchi S."/>
            <person name="Morin E."/>
            <person name="Drula E."/>
            <person name="Courty P.E."/>
            <person name="Kohler A."/>
            <person name="Kuo A."/>
            <person name="LaButti K."/>
            <person name="Pangilinan J."/>
            <person name="Lipzen A."/>
            <person name="Riley R."/>
            <person name="Andreopoulos W."/>
            <person name="He G."/>
            <person name="Johnson J."/>
            <person name="Nolan M."/>
            <person name="Tritt A."/>
            <person name="Barry K.W."/>
            <person name="Grigoriev I.V."/>
            <person name="Nagy L.G."/>
            <person name="Hibbett D."/>
            <person name="Henrissat B."/>
            <person name="Matheny P.B."/>
            <person name="Labbe J."/>
            <person name="Martin F.M."/>
        </authorList>
    </citation>
    <scope>NUCLEOTIDE SEQUENCE</scope>
    <source>
        <strain evidence="1">HHB10654</strain>
    </source>
</reference>